<dbReference type="Pfam" id="PF05922">
    <property type="entry name" value="Inhibitor_I9"/>
    <property type="match status" value="1"/>
</dbReference>
<feature type="region of interest" description="Disordered" evidence="7">
    <location>
        <begin position="1"/>
        <end position="36"/>
    </location>
</feature>
<dbReference type="Pfam" id="PF13326">
    <property type="entry name" value="PSII_Pbs27"/>
    <property type="match status" value="1"/>
</dbReference>
<dbReference type="InterPro" id="IPR023828">
    <property type="entry name" value="Peptidase_S8_Ser-AS"/>
</dbReference>
<dbReference type="InterPro" id="IPR045051">
    <property type="entry name" value="SBT"/>
</dbReference>
<dbReference type="GO" id="GO:0004252">
    <property type="term" value="F:serine-type endopeptidase activity"/>
    <property type="evidence" value="ECO:0007669"/>
    <property type="project" value="InterPro"/>
</dbReference>
<dbReference type="PRINTS" id="PR00723">
    <property type="entry name" value="SUBTILISIN"/>
</dbReference>
<evidence type="ECO:0000313" key="12">
    <source>
        <dbReference type="Proteomes" id="UP001153076"/>
    </source>
</evidence>
<sequence length="745" mass="78968">MASPTLITPTSSPRPKLPPTTKPKLPTSTTTGTAAAAALPPSAALTRRNLAIAAVTTAILRPATAAKAASDDEYVRETQDMINKVRDTINMDKNDPKLAEAVAELRAAANEWVAKYRREKALLGRPSFRDMYSALNADYIVYMGSVPEEHTLSLDYHLNILQQVIQGSTTAQESLIRSYSKSFNGFAAKLTQKETQILKSARAYIQTARDEDGHGTHTASTAAGRSVQDASFYGLAKGTARGGAPSSRIAVYKVCNGLGCMTSDIMAAFDDAIADGVDLLTVSLGSPPTMFDLNGVAIGAFHAMQKGILTVQAAGNDGNFTGSVGSIAPWILTVAASSTDRRIVDKVVLGNGKTLEGNTINSFTLKGDKFPLVYGRGASTKCPDIFVRTCTDGCLDSKLVKGKIVVCDGMNGAAEAFRVGALGILARARTEDVSFVLPIPGVSLRHDQYDALVSYLNSTRSPVANVLRSEAINNTNAPVVASFSSRGPNILARRILKPDITAPGVEILAAFSPVASVSSNPHDKRSVKYTVLSGTSMACPHAAGAAAYLTSLHPDWSPAAIKSALMTTAHPMSPSKNPDREFAYGSGQLNPAGAANPGLVFETTKDDYIGFLCATGYGNEQIRLISGDRKAICPKEANETSSLADLNYPSMSAKVLQEQLTTIKFHRKVTNVGVATSTYLAKVESVPEIKVTVEPKSLSFKSLKEEKYFTVTVVGKGKGPFSASVVWSDGIHTVRTPIVVSGDSF</sequence>
<evidence type="ECO:0000256" key="4">
    <source>
        <dbReference type="ARBA" id="ARBA00022801"/>
    </source>
</evidence>
<reference evidence="11" key="1">
    <citation type="submission" date="2022-04" db="EMBL/GenBank/DDBJ databases">
        <title>Carnegiea gigantea Genome sequencing and assembly v2.</title>
        <authorList>
            <person name="Copetti D."/>
            <person name="Sanderson M.J."/>
            <person name="Burquez A."/>
            <person name="Wojciechowski M.F."/>
        </authorList>
    </citation>
    <scope>NUCLEOTIDE SEQUENCE</scope>
    <source>
        <strain evidence="11">SGP5-SGP5p</strain>
        <tissue evidence="11">Aerial part</tissue>
    </source>
</reference>
<dbReference type="GO" id="GO:0010207">
    <property type="term" value="P:photosystem II assembly"/>
    <property type="evidence" value="ECO:0007669"/>
    <property type="project" value="InterPro"/>
</dbReference>
<keyword evidence="5" id="KW-0720">Serine protease</keyword>
<evidence type="ECO:0000256" key="3">
    <source>
        <dbReference type="ARBA" id="ARBA00022729"/>
    </source>
</evidence>
<dbReference type="PROSITE" id="PS00138">
    <property type="entry name" value="SUBTILASE_SER"/>
    <property type="match status" value="1"/>
</dbReference>
<dbReference type="GO" id="GO:0009523">
    <property type="term" value="C:photosystem II"/>
    <property type="evidence" value="ECO:0007669"/>
    <property type="project" value="InterPro"/>
</dbReference>
<dbReference type="Gene3D" id="3.40.50.200">
    <property type="entry name" value="Peptidase S8/S53 domain"/>
    <property type="match status" value="1"/>
</dbReference>
<evidence type="ECO:0000256" key="6">
    <source>
        <dbReference type="PROSITE-ProRule" id="PRU01240"/>
    </source>
</evidence>
<dbReference type="Gene3D" id="2.60.40.2310">
    <property type="match status" value="1"/>
</dbReference>
<keyword evidence="2" id="KW-0645">Protease</keyword>
<dbReference type="Pfam" id="PF00082">
    <property type="entry name" value="Peptidase_S8"/>
    <property type="match status" value="1"/>
</dbReference>
<dbReference type="InterPro" id="IPR025585">
    <property type="entry name" value="PSII_Psb27"/>
</dbReference>
<dbReference type="OrthoDB" id="4803627at2759"/>
<feature type="domain" description="Inhibitor I9" evidence="9">
    <location>
        <begin position="139"/>
        <end position="201"/>
    </location>
</feature>
<dbReference type="Gene3D" id="3.50.30.30">
    <property type="match status" value="1"/>
</dbReference>
<dbReference type="InterPro" id="IPR015500">
    <property type="entry name" value="Peptidase_S8_subtilisin-rel"/>
</dbReference>
<dbReference type="GO" id="GO:0010206">
    <property type="term" value="P:photosystem II repair"/>
    <property type="evidence" value="ECO:0007669"/>
    <property type="project" value="InterPro"/>
</dbReference>
<dbReference type="SUPFAM" id="SSF52743">
    <property type="entry name" value="Subtilisin-like"/>
    <property type="match status" value="1"/>
</dbReference>
<dbReference type="Proteomes" id="UP001153076">
    <property type="component" value="Unassembled WGS sequence"/>
</dbReference>
<dbReference type="HAMAP" id="MF_01481">
    <property type="entry name" value="PSII_Psb27"/>
    <property type="match status" value="1"/>
</dbReference>
<organism evidence="11 12">
    <name type="scientific">Carnegiea gigantea</name>
    <dbReference type="NCBI Taxonomy" id="171969"/>
    <lineage>
        <taxon>Eukaryota</taxon>
        <taxon>Viridiplantae</taxon>
        <taxon>Streptophyta</taxon>
        <taxon>Embryophyta</taxon>
        <taxon>Tracheophyta</taxon>
        <taxon>Spermatophyta</taxon>
        <taxon>Magnoliopsida</taxon>
        <taxon>eudicotyledons</taxon>
        <taxon>Gunneridae</taxon>
        <taxon>Pentapetalae</taxon>
        <taxon>Caryophyllales</taxon>
        <taxon>Cactineae</taxon>
        <taxon>Cactaceae</taxon>
        <taxon>Cactoideae</taxon>
        <taxon>Echinocereeae</taxon>
        <taxon>Carnegiea</taxon>
    </lineage>
</organism>
<dbReference type="CDD" id="cd02120">
    <property type="entry name" value="PA_subtilisin_like"/>
    <property type="match status" value="1"/>
</dbReference>
<comment type="caution">
    <text evidence="6">Lacks conserved residue(s) required for the propagation of feature annotation.</text>
</comment>
<keyword evidence="12" id="KW-1185">Reference proteome</keyword>
<dbReference type="InterPro" id="IPR036852">
    <property type="entry name" value="Peptidase_S8/S53_dom_sf"/>
</dbReference>
<dbReference type="EMBL" id="JAKOGI010000275">
    <property type="protein sequence ID" value="KAJ8437894.1"/>
    <property type="molecule type" value="Genomic_DNA"/>
</dbReference>
<comment type="caution">
    <text evidence="11">The sequence shown here is derived from an EMBL/GenBank/DDBJ whole genome shotgun (WGS) entry which is preliminary data.</text>
</comment>
<dbReference type="InterPro" id="IPR038450">
    <property type="entry name" value="PSII_Psb27_sf"/>
</dbReference>
<feature type="domain" description="Subtilisin-like protease fibronectin type-III" evidence="10">
    <location>
        <begin position="645"/>
        <end position="740"/>
    </location>
</feature>
<evidence type="ECO:0000313" key="11">
    <source>
        <dbReference type="EMBL" id="KAJ8437894.1"/>
    </source>
</evidence>
<dbReference type="PROSITE" id="PS51892">
    <property type="entry name" value="SUBTILASE"/>
    <property type="match status" value="1"/>
</dbReference>
<accession>A0A9Q1QDN1</accession>
<comment type="similarity">
    <text evidence="1 6">Belongs to the peptidase S8 family.</text>
</comment>
<proteinExistence type="inferred from homology"/>
<keyword evidence="4" id="KW-0378">Hydrolase</keyword>
<dbReference type="Gene3D" id="1.20.58.810">
    <property type="entry name" value="Photosystem II Pbs27"/>
    <property type="match status" value="1"/>
</dbReference>
<protein>
    <submittedName>
        <fullName evidence="11">Uncharacterized protein</fullName>
    </submittedName>
</protein>
<dbReference type="AlphaFoldDB" id="A0A9Q1QDN1"/>
<keyword evidence="3" id="KW-0732">Signal</keyword>
<dbReference type="Pfam" id="PF17766">
    <property type="entry name" value="fn3_6"/>
    <property type="match status" value="1"/>
</dbReference>
<evidence type="ECO:0000256" key="1">
    <source>
        <dbReference type="ARBA" id="ARBA00011073"/>
    </source>
</evidence>
<evidence type="ECO:0000259" key="9">
    <source>
        <dbReference type="Pfam" id="PF05922"/>
    </source>
</evidence>
<feature type="compositionally biased region" description="Low complexity" evidence="7">
    <location>
        <begin position="22"/>
        <end position="36"/>
    </location>
</feature>
<dbReference type="InterPro" id="IPR000209">
    <property type="entry name" value="Peptidase_S8/S53_dom"/>
</dbReference>
<evidence type="ECO:0000256" key="5">
    <source>
        <dbReference type="ARBA" id="ARBA00022825"/>
    </source>
</evidence>
<evidence type="ECO:0000259" key="10">
    <source>
        <dbReference type="Pfam" id="PF17766"/>
    </source>
</evidence>
<dbReference type="PANTHER" id="PTHR10795">
    <property type="entry name" value="PROPROTEIN CONVERTASE SUBTILISIN/KEXIN"/>
    <property type="match status" value="1"/>
</dbReference>
<gene>
    <name evidence="11" type="ORF">Cgig2_031410</name>
</gene>
<evidence type="ECO:0000256" key="2">
    <source>
        <dbReference type="ARBA" id="ARBA00022670"/>
    </source>
</evidence>
<evidence type="ECO:0000256" key="7">
    <source>
        <dbReference type="SAM" id="MobiDB-lite"/>
    </source>
</evidence>
<dbReference type="InterPro" id="IPR041469">
    <property type="entry name" value="Subtilisin-like_FN3"/>
</dbReference>
<feature type="domain" description="Peptidase S8/S53" evidence="8">
    <location>
        <begin position="205"/>
        <end position="585"/>
    </location>
</feature>
<dbReference type="InterPro" id="IPR010259">
    <property type="entry name" value="S8pro/Inhibitor_I9"/>
</dbReference>
<name>A0A9Q1QDN1_9CARY</name>
<evidence type="ECO:0000259" key="8">
    <source>
        <dbReference type="Pfam" id="PF00082"/>
    </source>
</evidence>
<dbReference type="GO" id="GO:0006508">
    <property type="term" value="P:proteolysis"/>
    <property type="evidence" value="ECO:0007669"/>
    <property type="project" value="UniProtKB-KW"/>
</dbReference>